<feature type="chain" id="PRO_5012792381" description="DUF945 domain-containing protein" evidence="1">
    <location>
        <begin position="28"/>
        <end position="394"/>
    </location>
</feature>
<evidence type="ECO:0000313" key="3">
    <source>
        <dbReference type="Proteomes" id="UP000182840"/>
    </source>
</evidence>
<dbReference type="RefSeq" id="WP_072606223.1">
    <property type="nucleotide sequence ID" value="NZ_CP018171.1"/>
</dbReference>
<keyword evidence="3" id="KW-1185">Reference proteome</keyword>
<protein>
    <recommendedName>
        <fullName evidence="4">DUF945 domain-containing protein</fullName>
    </recommendedName>
</protein>
<name>A0A1L3STW2_9HYPH</name>
<sequence length="394" mass="41663">MTLHKSRLRTLAISGLLAALAPLPAFAQSADEVAARLKAMFEKQGVQASWDDVSGSGSSVMLQGVTMSAPGEQEKIAIGDLDLEDVRQDGETIIVGTLTLPTYSFSGEGVEVDMSDMSISELQLPPQDTTDTMNDIAVYDSADIGSLNVSYAGKDVFSLQQLHTEMTGGDGAPYAFSGAAERFSADLSSIEDAKAKAALASAGYETLAGTFEMAGSWDPQSGRLSLDQYDIAVDDAGTLGFTFEITGYTPQFIAALREMQTKMAETEGQDNSAQGMAMLGLMQQLNLHGATLRFDDDTLTQKVLQYFANQQGAKPADIANQAKAVLPFAMMQVGNPELTAQVSAAVNAFLDNPESLEIRVEPENPLPFAMIAASAMTAPTSLPQQLGVGVSANE</sequence>
<dbReference type="STRING" id="1670800.BSQ44_16790"/>
<dbReference type="EMBL" id="CP018171">
    <property type="protein sequence ID" value="APH72839.1"/>
    <property type="molecule type" value="Genomic_DNA"/>
</dbReference>
<dbReference type="KEGG" id="meso:BSQ44_16790"/>
<gene>
    <name evidence="2" type="ORF">BSQ44_16790</name>
</gene>
<accession>A0A1L3STW2</accession>
<keyword evidence="1" id="KW-0732">Signal</keyword>
<dbReference type="OrthoDB" id="7824623at2"/>
<dbReference type="AlphaFoldDB" id="A0A1L3STW2"/>
<evidence type="ECO:0000256" key="1">
    <source>
        <dbReference type="SAM" id="SignalP"/>
    </source>
</evidence>
<reference evidence="3" key="1">
    <citation type="submission" date="2016-11" db="EMBL/GenBank/DDBJ databases">
        <title>Mesorhizobium oceanicum sp. nov., isolated from deep seawater in South China Sea.</title>
        <authorList>
            <person name="Fu G.-Y."/>
        </authorList>
    </citation>
    <scope>NUCLEOTIDE SEQUENCE [LARGE SCALE GENOMIC DNA]</scope>
    <source>
        <strain evidence="3">B7</strain>
    </source>
</reference>
<evidence type="ECO:0000313" key="2">
    <source>
        <dbReference type="EMBL" id="APH72839.1"/>
    </source>
</evidence>
<dbReference type="Proteomes" id="UP000182840">
    <property type="component" value="Chromosome"/>
</dbReference>
<organism evidence="2 3">
    <name type="scientific">Aquibium oceanicum</name>
    <dbReference type="NCBI Taxonomy" id="1670800"/>
    <lineage>
        <taxon>Bacteria</taxon>
        <taxon>Pseudomonadati</taxon>
        <taxon>Pseudomonadota</taxon>
        <taxon>Alphaproteobacteria</taxon>
        <taxon>Hyphomicrobiales</taxon>
        <taxon>Phyllobacteriaceae</taxon>
        <taxon>Aquibium</taxon>
    </lineage>
</organism>
<proteinExistence type="predicted"/>
<feature type="signal peptide" evidence="1">
    <location>
        <begin position="1"/>
        <end position="27"/>
    </location>
</feature>
<evidence type="ECO:0008006" key="4">
    <source>
        <dbReference type="Google" id="ProtNLM"/>
    </source>
</evidence>